<feature type="compositionally biased region" description="Gly residues" evidence="2">
    <location>
        <begin position="259"/>
        <end position="272"/>
    </location>
</feature>
<dbReference type="InterPro" id="IPR010310">
    <property type="entry name" value="T7SS_ESAT-6-like"/>
</dbReference>
<dbReference type="Pfam" id="PF06013">
    <property type="entry name" value="WXG100"/>
    <property type="match status" value="1"/>
</dbReference>
<organism evidence="3 4">
    <name type="scientific">Paenibacillus vandeheii</name>
    <dbReference type="NCBI Taxonomy" id="3035917"/>
    <lineage>
        <taxon>Bacteria</taxon>
        <taxon>Bacillati</taxon>
        <taxon>Bacillota</taxon>
        <taxon>Bacilli</taxon>
        <taxon>Bacillales</taxon>
        <taxon>Paenibacillaceae</taxon>
        <taxon>Paenibacillus</taxon>
    </lineage>
</organism>
<evidence type="ECO:0000256" key="1">
    <source>
        <dbReference type="SAM" id="Coils"/>
    </source>
</evidence>
<keyword evidence="1" id="KW-0175">Coiled coil</keyword>
<dbReference type="RefSeq" id="WP_301249278.1">
    <property type="nucleotide sequence ID" value="NZ_JAROCD010000016.1"/>
</dbReference>
<sequence length="439" mass="48762">MLPNDRITDEKMNPPFDSNPRSNLLKFRYIYYGQVGGEDGMQLIEVHPDVLEGKARLVQQKKQELERMVRGLEKSIYLLQSEWSGVTGERFFWDFMQVKEVFPATLGLLDKIQNEFIFIAKNFRTADGSGEVALYIPEELKRNFGVGLLDKSVGETVTGIGQTAEALFYDPFGTVTSVAYAMTLGRVVDVGRGIKFAWDAAWGNGTARSDVGQFVDEQKKQVDESGAGYYSGSVMGQVFAYAFVGKALRSVENKHSDLGGSGGGKVDPGKGSGLTNDSRLKMEGNKTIYPNQFGNEISWTKQGYKDIDAIIEKNLKSSKAGDVLEGEVAQTVKGTGRLQGTGIQLKLQDDTIAGDIDVLTDSHLIEVKKSLSAVSKKQFDKLTDPLNEKYFNYDNKEIIYYIEDITVNNRTQENLVKMIQNKGIKIISSTNELEEVLKK</sequence>
<proteinExistence type="predicted"/>
<feature type="region of interest" description="Disordered" evidence="2">
    <location>
        <begin position="255"/>
        <end position="279"/>
    </location>
</feature>
<keyword evidence="4" id="KW-1185">Reference proteome</keyword>
<evidence type="ECO:0000256" key="2">
    <source>
        <dbReference type="SAM" id="MobiDB-lite"/>
    </source>
</evidence>
<reference evidence="3" key="1">
    <citation type="submission" date="2023-03" db="EMBL/GenBank/DDBJ databases">
        <title>MT1 and MT2 Draft Genomes of Novel Species.</title>
        <authorList>
            <person name="Venkateswaran K."/>
        </authorList>
    </citation>
    <scope>NUCLEOTIDE SEQUENCE</scope>
    <source>
        <strain evidence="3">F6_3S_P_1C</strain>
    </source>
</reference>
<comment type="caution">
    <text evidence="3">The sequence shown here is derived from an EMBL/GenBank/DDBJ whole genome shotgun (WGS) entry which is preliminary data.</text>
</comment>
<dbReference type="InterPro" id="IPR036689">
    <property type="entry name" value="ESAT-6-like_sf"/>
</dbReference>
<dbReference type="Gene3D" id="1.10.287.850">
    <property type="entry name" value="HP0062-like domain"/>
    <property type="match status" value="1"/>
</dbReference>
<evidence type="ECO:0000313" key="3">
    <source>
        <dbReference type="EMBL" id="MDN4604870.1"/>
    </source>
</evidence>
<gene>
    <name evidence="3" type="ORF">P5G61_26830</name>
</gene>
<evidence type="ECO:0000313" key="4">
    <source>
        <dbReference type="Proteomes" id="UP001174205"/>
    </source>
</evidence>
<dbReference type="SUPFAM" id="SSF140453">
    <property type="entry name" value="EsxAB dimer-like"/>
    <property type="match status" value="1"/>
</dbReference>
<feature type="coiled-coil region" evidence="1">
    <location>
        <begin position="55"/>
        <end position="82"/>
    </location>
</feature>
<dbReference type="Proteomes" id="UP001174205">
    <property type="component" value="Unassembled WGS sequence"/>
</dbReference>
<protein>
    <submittedName>
        <fullName evidence="3">WXG100 family type VII secretion target</fullName>
    </submittedName>
</protein>
<accession>A0ABT8JIC9</accession>
<dbReference type="EMBL" id="JAROCD010000016">
    <property type="protein sequence ID" value="MDN4604870.1"/>
    <property type="molecule type" value="Genomic_DNA"/>
</dbReference>
<name>A0ABT8JIC9_9BACL</name>